<evidence type="ECO:0000313" key="1">
    <source>
        <dbReference type="EMBL" id="CAB4614616.1"/>
    </source>
</evidence>
<dbReference type="EMBL" id="JNSL01000001">
    <property type="protein sequence ID" value="KGA21827.1"/>
    <property type="molecule type" value="Genomic_DNA"/>
</dbReference>
<organism evidence="2">
    <name type="scientific">freshwater metagenome</name>
    <dbReference type="NCBI Taxonomy" id="449393"/>
    <lineage>
        <taxon>unclassified sequences</taxon>
        <taxon>metagenomes</taxon>
        <taxon>ecological metagenomes</taxon>
    </lineage>
</organism>
<name>A0A094QEG4_9ZZZZ</name>
<accession>A0A094QEG4</accession>
<protein>
    <submittedName>
        <fullName evidence="1">Unannotated protein</fullName>
    </submittedName>
</protein>
<evidence type="ECO:0000313" key="2">
    <source>
        <dbReference type="EMBL" id="KGA21827.1"/>
    </source>
</evidence>
<proteinExistence type="predicted"/>
<dbReference type="AlphaFoldDB" id="A0A094QEG4"/>
<reference evidence="1" key="2">
    <citation type="submission" date="2020-05" db="EMBL/GenBank/DDBJ databases">
        <authorList>
            <person name="Chiriac C."/>
            <person name="Salcher M."/>
            <person name="Ghai R."/>
            <person name="Kavagutti S V."/>
        </authorList>
    </citation>
    <scope>NUCLEOTIDE SEQUENCE</scope>
</reference>
<reference evidence="2" key="1">
    <citation type="submission" date="2014-06" db="EMBL/GenBank/DDBJ databases">
        <title>Key roles for freshwater Actinobacteria revealed by deep metagenomic sequencing.</title>
        <authorList>
            <person name="Ghai R."/>
            <person name="Mizuno C.M."/>
            <person name="Picazo A."/>
            <person name="Camacho A."/>
            <person name="Rodriguez-Valera F."/>
        </authorList>
    </citation>
    <scope>NUCLEOTIDE SEQUENCE</scope>
</reference>
<sequence>MATDPRNALTQLIASFEKHFEAASSKRGEEDSSVEQAYYQLEDAFLNYEEALSTELGEFLPFTLAEDDQ</sequence>
<gene>
    <name evidence="2" type="ORF">GM51_0405</name>
    <name evidence="1" type="ORF">UFOPK1931_00092</name>
</gene>
<dbReference type="EMBL" id="CAEZVE010000007">
    <property type="protein sequence ID" value="CAB4614616.1"/>
    <property type="molecule type" value="Genomic_DNA"/>
</dbReference>